<organism evidence="4 5">
    <name type="scientific">Halanaerobium kushneri</name>
    <dbReference type="NCBI Taxonomy" id="56779"/>
    <lineage>
        <taxon>Bacteria</taxon>
        <taxon>Bacillati</taxon>
        <taxon>Bacillota</taxon>
        <taxon>Clostridia</taxon>
        <taxon>Halanaerobiales</taxon>
        <taxon>Halanaerobiaceae</taxon>
        <taxon>Halanaerobium</taxon>
    </lineage>
</organism>
<dbReference type="Proteomes" id="UP000185669">
    <property type="component" value="Unassembled WGS sequence"/>
</dbReference>
<dbReference type="OrthoDB" id="2112962at2"/>
<feature type="domain" description="SLH" evidence="3">
    <location>
        <begin position="21"/>
        <end position="84"/>
    </location>
</feature>
<dbReference type="PROSITE" id="PS51272">
    <property type="entry name" value="SLH"/>
    <property type="match status" value="1"/>
</dbReference>
<proteinExistence type="predicted"/>
<dbReference type="InterPro" id="IPR051465">
    <property type="entry name" value="Cell_Envelope_Struct_Comp"/>
</dbReference>
<dbReference type="AlphaFoldDB" id="A0A1N7A3N0"/>
<sequence length="607" mass="65971">MKKLTITIALLLVVAFAMPTFAQSFSDVPSDHWAYDAINKLVAAGIVEGYPDGEYKGDQNMTRYEMAVMVSRALDNIVAEQEAMAEEMDAMGEGLTTGQAEDVTAIVKSLMEKNTQDSLTDAQAEEVADIVDALTFELKAELKVLGADVDALGKDMAELEAKVDAMDVPQDNIEFGGEFKTIFEVANYGDASEEAATVALWDDGDALDGPDPDEFPAEKRFWQEIGINMNGNLNDAKFNLDIDTINNVFANEDSLNNYGVAPLAQGEQDLQLDSALLTVNYADAVITLGDHADYSVARYFVDEEDVEGVSASLNYLDTDWTFVAGGFGTDSESDIYGVTAEKDMEFGNVTGRLYQARKYYADADDDGVDELYNANVTALGLAVSDVALTDVVTMGGEFAVSNVDSDIDPFVSEDSDYLFNVNAEFAATEELTLTGKAETVGENFVAYAGDLEESNNYNMFNVGAEYVLNENNTITGGYTFVDHDQPEDKSTVEVALDNVYGDFTNNASLSYTMNDTYTDGYNTTVIELGTEYAWNETTTLGAALVNKNEDNDGTNVIKYNYLKGTLDKELADNMTWNTEAKYIMGEVNAAETEGVGNALTTSLTVSF</sequence>
<name>A0A1N7A3N0_9FIRM</name>
<dbReference type="PANTHER" id="PTHR43308:SF1">
    <property type="entry name" value="OUTER MEMBRANE PROTEIN ALPHA"/>
    <property type="match status" value="1"/>
</dbReference>
<dbReference type="STRING" id="56779.SAMN05421834_12114"/>
<keyword evidence="1" id="KW-0677">Repeat</keyword>
<evidence type="ECO:0000313" key="4">
    <source>
        <dbReference type="EMBL" id="SIR33586.1"/>
    </source>
</evidence>
<dbReference type="InterPro" id="IPR001119">
    <property type="entry name" value="SLH_dom"/>
</dbReference>
<gene>
    <name evidence="4" type="ORF">SAMN05421834_12114</name>
</gene>
<evidence type="ECO:0000259" key="3">
    <source>
        <dbReference type="PROSITE" id="PS51272"/>
    </source>
</evidence>
<dbReference type="Pfam" id="PF00395">
    <property type="entry name" value="SLH"/>
    <property type="match status" value="1"/>
</dbReference>
<dbReference type="SUPFAM" id="SSF56935">
    <property type="entry name" value="Porins"/>
    <property type="match status" value="1"/>
</dbReference>
<accession>A0A1N7A3N0</accession>
<reference evidence="5" key="1">
    <citation type="submission" date="2017-01" db="EMBL/GenBank/DDBJ databases">
        <authorList>
            <person name="Varghese N."/>
            <person name="Submissions S."/>
        </authorList>
    </citation>
    <scope>NUCLEOTIDE SEQUENCE [LARGE SCALE GENOMIC DNA]</scope>
    <source>
        <strain evidence="5">ATCC 700103</strain>
    </source>
</reference>
<evidence type="ECO:0000256" key="1">
    <source>
        <dbReference type="ARBA" id="ARBA00022737"/>
    </source>
</evidence>
<keyword evidence="2" id="KW-0732">Signal</keyword>
<evidence type="ECO:0000256" key="2">
    <source>
        <dbReference type="SAM" id="SignalP"/>
    </source>
</evidence>
<keyword evidence="5" id="KW-1185">Reference proteome</keyword>
<protein>
    <submittedName>
        <fullName evidence="4">S-layer homology domain-containing protein</fullName>
    </submittedName>
</protein>
<feature type="signal peptide" evidence="2">
    <location>
        <begin position="1"/>
        <end position="22"/>
    </location>
</feature>
<evidence type="ECO:0000313" key="5">
    <source>
        <dbReference type="Proteomes" id="UP000185669"/>
    </source>
</evidence>
<dbReference type="PANTHER" id="PTHR43308">
    <property type="entry name" value="OUTER MEMBRANE PROTEIN ALPHA-RELATED"/>
    <property type="match status" value="1"/>
</dbReference>
<feature type="chain" id="PRO_5013360480" evidence="2">
    <location>
        <begin position="23"/>
        <end position="607"/>
    </location>
</feature>
<dbReference type="EMBL" id="FTNC01000021">
    <property type="protein sequence ID" value="SIR33586.1"/>
    <property type="molecule type" value="Genomic_DNA"/>
</dbReference>